<keyword evidence="9" id="KW-1185">Reference proteome</keyword>
<dbReference type="PANTHER" id="PTHR13906:SF4">
    <property type="entry name" value="LYSOPHOSPHOLIPID ACYLTRANSFERASE 6"/>
    <property type="match status" value="1"/>
</dbReference>
<dbReference type="AlphaFoldDB" id="A0A9W7YDR6"/>
<feature type="transmembrane region" description="Helical" evidence="7">
    <location>
        <begin position="372"/>
        <end position="390"/>
    </location>
</feature>
<feature type="transmembrane region" description="Helical" evidence="7">
    <location>
        <begin position="455"/>
        <end position="474"/>
    </location>
</feature>
<feature type="transmembrane region" description="Helical" evidence="7">
    <location>
        <begin position="422"/>
        <end position="443"/>
    </location>
</feature>
<protein>
    <submittedName>
        <fullName evidence="8">Lysophospholipid acyltransferase</fullName>
    </submittedName>
</protein>
<keyword evidence="4 7" id="KW-1133">Transmembrane helix</keyword>
<dbReference type="InterPro" id="IPR004299">
    <property type="entry name" value="MBOAT_fam"/>
</dbReference>
<dbReference type="EMBL" id="JANBOI010000446">
    <property type="protein sequence ID" value="KAJ1730501.1"/>
    <property type="molecule type" value="Genomic_DNA"/>
</dbReference>
<dbReference type="InterPro" id="IPR049941">
    <property type="entry name" value="LPLAT_7/PORCN-like"/>
</dbReference>
<dbReference type="OrthoDB" id="286734at2759"/>
<dbReference type="GO" id="GO:0005783">
    <property type="term" value="C:endoplasmic reticulum"/>
    <property type="evidence" value="ECO:0007669"/>
    <property type="project" value="TreeGrafter"/>
</dbReference>
<feature type="transmembrane region" description="Helical" evidence="7">
    <location>
        <begin position="172"/>
        <end position="191"/>
    </location>
</feature>
<dbReference type="Pfam" id="PF03062">
    <property type="entry name" value="MBOAT"/>
    <property type="match status" value="1"/>
</dbReference>
<evidence type="ECO:0000256" key="7">
    <source>
        <dbReference type="SAM" id="Phobius"/>
    </source>
</evidence>
<organism evidence="8 9">
    <name type="scientific">Coemansia biformis</name>
    <dbReference type="NCBI Taxonomy" id="1286918"/>
    <lineage>
        <taxon>Eukaryota</taxon>
        <taxon>Fungi</taxon>
        <taxon>Fungi incertae sedis</taxon>
        <taxon>Zoopagomycota</taxon>
        <taxon>Kickxellomycotina</taxon>
        <taxon>Kickxellomycetes</taxon>
        <taxon>Kickxellales</taxon>
        <taxon>Kickxellaceae</taxon>
        <taxon>Coemansia</taxon>
    </lineage>
</organism>
<evidence type="ECO:0000256" key="5">
    <source>
        <dbReference type="ARBA" id="ARBA00023136"/>
    </source>
</evidence>
<keyword evidence="3 7" id="KW-0812">Transmembrane</keyword>
<accession>A0A9W7YDR6</accession>
<feature type="transmembrane region" description="Helical" evidence="7">
    <location>
        <begin position="15"/>
        <end position="37"/>
    </location>
</feature>
<gene>
    <name evidence="8" type="primary">ale1</name>
    <name evidence="8" type="ORF">LPJ61_002978</name>
</gene>
<sequence length="491" mass="54734">MQLLNQAFAWLSERYFGGIPADNIAIIVGVLLSYALAHVFRRIPADMPAARHVFSVVSSVISYGIVQGHSTGVVHLAVGSIAIYILMCNLRGPAMPRAVFLAAMVHMSYSHIRRQMSEAVSGRIEQDYTGAQMVFVMKVTSLANCIHDGQRGDRDTLTGYQRKNAIRGVPGLLEYLGYVFFFPAFAIGPAFEMATYRRMVTVDSRCVASQLTRRAYKRLVESLVWMAVYVRFSHVTFAEMVSNHDMYARRSFVVNAFHLCAAGLVARAAFYTAWKMSEGACILAGLGFDGFDAEGNAQWMDIANIHVRGVELGTSLREMVDSWNIGTNVWLRHHVYLRVSPPRPAGSARTSSTRVTLLTFLVSAWWHGFYPGYYLTFMMGALASSAARVLRRNLRPLVVPTTDGAAGQCTRRQAAVKAVYDFVGWLLGLYTLSFLGAPFMLMWARPSLLLWRYNYFALPLAVLAIFVAFNIPSVKRRLRQATLRAAVQATE</sequence>
<evidence type="ECO:0000256" key="3">
    <source>
        <dbReference type="ARBA" id="ARBA00022692"/>
    </source>
</evidence>
<dbReference type="PANTHER" id="PTHR13906">
    <property type="entry name" value="PORCUPINE"/>
    <property type="match status" value="1"/>
</dbReference>
<evidence type="ECO:0000256" key="2">
    <source>
        <dbReference type="ARBA" id="ARBA00022679"/>
    </source>
</evidence>
<dbReference type="Proteomes" id="UP001143981">
    <property type="component" value="Unassembled WGS sequence"/>
</dbReference>
<evidence type="ECO:0000256" key="4">
    <source>
        <dbReference type="ARBA" id="ARBA00022989"/>
    </source>
</evidence>
<name>A0A9W7YDR6_9FUNG</name>
<dbReference type="GO" id="GO:0003841">
    <property type="term" value="F:1-acylglycerol-3-phosphate O-acyltransferase activity"/>
    <property type="evidence" value="ECO:0007669"/>
    <property type="project" value="TreeGrafter"/>
</dbReference>
<dbReference type="GO" id="GO:0030258">
    <property type="term" value="P:lipid modification"/>
    <property type="evidence" value="ECO:0007669"/>
    <property type="project" value="TreeGrafter"/>
</dbReference>
<dbReference type="GO" id="GO:0046474">
    <property type="term" value="P:glycerophospholipid biosynthetic process"/>
    <property type="evidence" value="ECO:0007669"/>
    <property type="project" value="TreeGrafter"/>
</dbReference>
<evidence type="ECO:0000256" key="6">
    <source>
        <dbReference type="ARBA" id="ARBA00023315"/>
    </source>
</evidence>
<dbReference type="GO" id="GO:0047184">
    <property type="term" value="F:1-acylglycerophosphocholine O-acyltransferase activity"/>
    <property type="evidence" value="ECO:0007669"/>
    <property type="project" value="TreeGrafter"/>
</dbReference>
<feature type="transmembrane region" description="Helical" evidence="7">
    <location>
        <begin position="253"/>
        <end position="274"/>
    </location>
</feature>
<feature type="transmembrane region" description="Helical" evidence="7">
    <location>
        <begin position="72"/>
        <end position="90"/>
    </location>
</feature>
<evidence type="ECO:0000313" key="9">
    <source>
        <dbReference type="Proteomes" id="UP001143981"/>
    </source>
</evidence>
<comment type="subcellular location">
    <subcellularLocation>
        <location evidence="1">Membrane</location>
        <topology evidence="1">Multi-pass membrane protein</topology>
    </subcellularLocation>
</comment>
<proteinExistence type="predicted"/>
<reference evidence="8" key="1">
    <citation type="submission" date="2022-07" db="EMBL/GenBank/DDBJ databases">
        <title>Phylogenomic reconstructions and comparative analyses of Kickxellomycotina fungi.</title>
        <authorList>
            <person name="Reynolds N.K."/>
            <person name="Stajich J.E."/>
            <person name="Barry K."/>
            <person name="Grigoriev I.V."/>
            <person name="Crous P."/>
            <person name="Smith M.E."/>
        </authorList>
    </citation>
    <scope>NUCLEOTIDE SEQUENCE</scope>
    <source>
        <strain evidence="8">BCRC 34381</strain>
    </source>
</reference>
<comment type="caution">
    <text evidence="8">The sequence shown here is derived from an EMBL/GenBank/DDBJ whole genome shotgun (WGS) entry which is preliminary data.</text>
</comment>
<evidence type="ECO:0000313" key="8">
    <source>
        <dbReference type="EMBL" id="KAJ1730501.1"/>
    </source>
</evidence>
<keyword evidence="6 8" id="KW-0012">Acyltransferase</keyword>
<keyword evidence="2" id="KW-0808">Transferase</keyword>
<keyword evidence="5 7" id="KW-0472">Membrane</keyword>
<dbReference type="GO" id="GO:0016020">
    <property type="term" value="C:membrane"/>
    <property type="evidence" value="ECO:0007669"/>
    <property type="project" value="UniProtKB-SubCell"/>
</dbReference>
<evidence type="ECO:0000256" key="1">
    <source>
        <dbReference type="ARBA" id="ARBA00004141"/>
    </source>
</evidence>